<organism evidence="1 2">
    <name type="scientific">Holotrichia oblita</name>
    <name type="common">Chafer beetle</name>
    <dbReference type="NCBI Taxonomy" id="644536"/>
    <lineage>
        <taxon>Eukaryota</taxon>
        <taxon>Metazoa</taxon>
        <taxon>Ecdysozoa</taxon>
        <taxon>Arthropoda</taxon>
        <taxon>Hexapoda</taxon>
        <taxon>Insecta</taxon>
        <taxon>Pterygota</taxon>
        <taxon>Neoptera</taxon>
        <taxon>Endopterygota</taxon>
        <taxon>Coleoptera</taxon>
        <taxon>Polyphaga</taxon>
        <taxon>Scarabaeiformia</taxon>
        <taxon>Scarabaeidae</taxon>
        <taxon>Melolonthinae</taxon>
        <taxon>Holotrichia</taxon>
    </lineage>
</organism>
<comment type="caution">
    <text evidence="1">The sequence shown here is derived from an EMBL/GenBank/DDBJ whole genome shotgun (WGS) entry which is preliminary data.</text>
</comment>
<dbReference type="EMBL" id="CM043023">
    <property type="protein sequence ID" value="KAI4454675.1"/>
    <property type="molecule type" value="Genomic_DNA"/>
</dbReference>
<protein>
    <submittedName>
        <fullName evidence="1">Rho/rac/cdc gtpase-activating protein</fullName>
    </submittedName>
</protein>
<gene>
    <name evidence="1" type="ORF">MML48_9g00010747</name>
</gene>
<proteinExistence type="predicted"/>
<sequence length="990" mass="113872">MAIESNNILTWLDELRFSTENYEPFARPLSGGTTELSLLLRQPPLISPNHDSTCDAAENMSPYQKLWECTSDSDKRSRNDADFNGKRDKTDGDTNFNEIKHADVCRVSVVFQNCEEVEDEVEAVRVENIELYLSKDVLEWITDLWYSSEEEDVEEFEVEMKMNSTIKNNKICEFSSPEQTLKVSVDREHQITMGSPRQRRKSVEEESPKNFNKQNILMKLLRRRSDKQLLEKKGIFKCEDIFGNKLTVLHETLRSTIPEFVKKAVELIETEKNIKSEHIYRLSGNMATIQKIRLKIDGKNYRVLEEYRNEIDVLTGCLKLFYRELVEPLIPYRSFDELNKLTMKPPHIERDKAVKNIIKKMETPHRENLLFLIQHLLTVESYKEYNKMNIQSLSIVWGPSMLWYPGAEKCTSYSPYEFSMLVNGILELILTTYQTDPEILHQIQMKNCSTDESNESLDTLNEDNIKKSPAVSASTSSKWLFGLRKSESKDKLNGSSWSLTENKKEKLGADGYFGRSLESLPKPEGSDVPGLIMRMVQNIERYSSLRGLYCKPGSRDPVGKFKKRLQKKSDISKMDPLDMAIALLRFLQELERPLMHKSIYEDFKENFGKNDDKSRTIQVKEGIQNLSKVHQATVEFLVNHILNIFDHQDKDSRENIYNAWLPIFSNSTEINSANSTFMDTVLDIYRPKRGLPTSTLPLKTDFDFKFTTRDSTDSIDDEYMTDYDRMGLYLRTSSTVSDSTISFSSFKPRSSIEETKTGQNETTIKDVDPVETIKLNETLQKKDADTLELANKLKILMQDAKKDGDTSQKIGDNDNIVDTEKTEIESLQHRLSNLNVDTTIKKELETTRKIVDVWRKDVDSTPKLIDTVDTTKKDVDPVQKDVDTAKKDVDVIKRNVDMKKIIAQSPSPVRLPAAFMAGKTMQKRPVRNESTVKELNRPVRTNISPISGKKLVINVDNKEKITPINLRGVVLSPVNQRKNYNKGDTGVVTR</sequence>
<keyword evidence="2" id="KW-1185">Reference proteome</keyword>
<evidence type="ECO:0000313" key="2">
    <source>
        <dbReference type="Proteomes" id="UP001056778"/>
    </source>
</evidence>
<reference evidence="1" key="1">
    <citation type="submission" date="2022-04" db="EMBL/GenBank/DDBJ databases">
        <title>Chromosome-scale genome assembly of Holotrichia oblita Faldermann.</title>
        <authorList>
            <person name="Rongchong L."/>
        </authorList>
    </citation>
    <scope>NUCLEOTIDE SEQUENCE</scope>
    <source>
        <strain evidence="1">81SQS9</strain>
    </source>
</reference>
<dbReference type="Proteomes" id="UP001056778">
    <property type="component" value="Chromosome 9"/>
</dbReference>
<name>A0ACB9SHK8_HOLOL</name>
<evidence type="ECO:0000313" key="1">
    <source>
        <dbReference type="EMBL" id="KAI4454675.1"/>
    </source>
</evidence>
<accession>A0ACB9SHK8</accession>